<evidence type="ECO:0000256" key="2">
    <source>
        <dbReference type="ARBA" id="ARBA00022737"/>
    </source>
</evidence>
<name>A0A067QL76_ZOONE</name>
<keyword evidence="4 5" id="KW-0862">Zinc</keyword>
<gene>
    <name evidence="9" type="ORF">L798_15684</name>
</gene>
<dbReference type="CDD" id="cd14686">
    <property type="entry name" value="bZIP"/>
    <property type="match status" value="1"/>
</dbReference>
<evidence type="ECO:0000256" key="5">
    <source>
        <dbReference type="PROSITE-ProRule" id="PRU00723"/>
    </source>
</evidence>
<dbReference type="GO" id="GO:0003723">
    <property type="term" value="F:RNA binding"/>
    <property type="evidence" value="ECO:0007669"/>
    <property type="project" value="TreeGrafter"/>
</dbReference>
<dbReference type="Pfam" id="PF18044">
    <property type="entry name" value="zf-CCCH_4"/>
    <property type="match status" value="1"/>
</dbReference>
<evidence type="ECO:0000256" key="4">
    <source>
        <dbReference type="ARBA" id="ARBA00022833"/>
    </source>
</evidence>
<evidence type="ECO:0000259" key="8">
    <source>
        <dbReference type="PROSITE" id="PS50103"/>
    </source>
</evidence>
<evidence type="ECO:0000256" key="7">
    <source>
        <dbReference type="SAM" id="MobiDB-lite"/>
    </source>
</evidence>
<dbReference type="eggNOG" id="KOG2494">
    <property type="taxonomic scope" value="Eukaryota"/>
</dbReference>
<dbReference type="STRING" id="136037.A0A067QL76"/>
<keyword evidence="3 5" id="KW-0863">Zinc-finger</keyword>
<feature type="coiled-coil region" evidence="6">
    <location>
        <begin position="252"/>
        <end position="279"/>
    </location>
</feature>
<dbReference type="OMA" id="MSGCLSI"/>
<dbReference type="Pfam" id="PF00642">
    <property type="entry name" value="zf-CCCH"/>
    <property type="match status" value="1"/>
</dbReference>
<dbReference type="InParanoid" id="A0A067QL76"/>
<reference evidence="9 10" key="1">
    <citation type="journal article" date="2014" name="Nat. Commun.">
        <title>Molecular traces of alternative social organization in a termite genome.</title>
        <authorList>
            <person name="Terrapon N."/>
            <person name="Li C."/>
            <person name="Robertson H.M."/>
            <person name="Ji L."/>
            <person name="Meng X."/>
            <person name="Booth W."/>
            <person name="Chen Z."/>
            <person name="Childers C.P."/>
            <person name="Glastad K.M."/>
            <person name="Gokhale K."/>
            <person name="Gowin J."/>
            <person name="Gronenberg W."/>
            <person name="Hermansen R.A."/>
            <person name="Hu H."/>
            <person name="Hunt B.G."/>
            <person name="Huylmans A.K."/>
            <person name="Khalil S.M."/>
            <person name="Mitchell R.D."/>
            <person name="Munoz-Torres M.C."/>
            <person name="Mustard J.A."/>
            <person name="Pan H."/>
            <person name="Reese J.T."/>
            <person name="Scharf M.E."/>
            <person name="Sun F."/>
            <person name="Vogel H."/>
            <person name="Xiao J."/>
            <person name="Yang W."/>
            <person name="Yang Z."/>
            <person name="Yang Z."/>
            <person name="Zhou J."/>
            <person name="Zhu J."/>
            <person name="Brent C.S."/>
            <person name="Elsik C.G."/>
            <person name="Goodisman M.A."/>
            <person name="Liberles D.A."/>
            <person name="Roe R.M."/>
            <person name="Vargo E.L."/>
            <person name="Vilcinskas A."/>
            <person name="Wang J."/>
            <person name="Bornberg-Bauer E."/>
            <person name="Korb J."/>
            <person name="Zhang G."/>
            <person name="Liebig J."/>
        </authorList>
    </citation>
    <scope>NUCLEOTIDE SEQUENCE [LARGE SCALE GENOMIC DNA]</scope>
    <source>
        <tissue evidence="9">Whole organism</tissue>
    </source>
</reference>
<feature type="compositionally biased region" description="Low complexity" evidence="7">
    <location>
        <begin position="401"/>
        <end position="414"/>
    </location>
</feature>
<dbReference type="GO" id="GO:0043484">
    <property type="term" value="P:regulation of RNA splicing"/>
    <property type="evidence" value="ECO:0007669"/>
    <property type="project" value="TreeGrafter"/>
</dbReference>
<dbReference type="SMART" id="SM00356">
    <property type="entry name" value="ZnF_C3H1"/>
    <property type="match status" value="2"/>
</dbReference>
<dbReference type="AlphaFoldDB" id="A0A067QL76"/>
<dbReference type="Gene3D" id="3.30.1370.210">
    <property type="match status" value="1"/>
</dbReference>
<keyword evidence="1 5" id="KW-0479">Metal-binding</keyword>
<feature type="region of interest" description="Disordered" evidence="7">
    <location>
        <begin position="391"/>
        <end position="420"/>
    </location>
</feature>
<protein>
    <submittedName>
        <fullName evidence="9">Zinc finger CCCH domain-containing protein 10</fullName>
    </submittedName>
</protein>
<organism evidence="9 10">
    <name type="scientific">Zootermopsis nevadensis</name>
    <name type="common">Dampwood termite</name>
    <dbReference type="NCBI Taxonomy" id="136037"/>
    <lineage>
        <taxon>Eukaryota</taxon>
        <taxon>Metazoa</taxon>
        <taxon>Ecdysozoa</taxon>
        <taxon>Arthropoda</taxon>
        <taxon>Hexapoda</taxon>
        <taxon>Insecta</taxon>
        <taxon>Pterygota</taxon>
        <taxon>Neoptera</taxon>
        <taxon>Polyneoptera</taxon>
        <taxon>Dictyoptera</taxon>
        <taxon>Blattodea</taxon>
        <taxon>Blattoidea</taxon>
        <taxon>Termitoidae</taxon>
        <taxon>Termopsidae</taxon>
        <taxon>Zootermopsis</taxon>
    </lineage>
</organism>
<keyword evidence="2" id="KW-0677">Repeat</keyword>
<evidence type="ECO:0000256" key="1">
    <source>
        <dbReference type="ARBA" id="ARBA00022723"/>
    </source>
</evidence>
<dbReference type="Gene3D" id="4.10.1000.10">
    <property type="entry name" value="Zinc finger, CCCH-type"/>
    <property type="match status" value="1"/>
</dbReference>
<dbReference type="PANTHER" id="PTHR12675:SF6">
    <property type="entry name" value="ZINC FINGER CCCH DOMAIN-CONTAINING PROTEIN 10"/>
    <property type="match status" value="1"/>
</dbReference>
<proteinExistence type="predicted"/>
<evidence type="ECO:0000313" key="10">
    <source>
        <dbReference type="Proteomes" id="UP000027135"/>
    </source>
</evidence>
<keyword evidence="6" id="KW-0175">Coiled coil</keyword>
<feature type="domain" description="C3H1-type" evidence="8">
    <location>
        <begin position="111"/>
        <end position="138"/>
    </location>
</feature>
<dbReference type="Proteomes" id="UP000027135">
    <property type="component" value="Unassembled WGS sequence"/>
</dbReference>
<feature type="zinc finger region" description="C3H1-type" evidence="5">
    <location>
        <begin position="18"/>
        <end position="45"/>
    </location>
</feature>
<dbReference type="InterPro" id="IPR000571">
    <property type="entry name" value="Znf_CCCH"/>
</dbReference>
<dbReference type="PROSITE" id="PS50103">
    <property type="entry name" value="ZF_C3H1"/>
    <property type="match status" value="2"/>
</dbReference>
<feature type="domain" description="C3H1-type" evidence="8">
    <location>
        <begin position="18"/>
        <end position="45"/>
    </location>
</feature>
<dbReference type="GO" id="GO:0008270">
    <property type="term" value="F:zinc ion binding"/>
    <property type="evidence" value="ECO:0007669"/>
    <property type="project" value="UniProtKB-KW"/>
</dbReference>
<evidence type="ECO:0000256" key="3">
    <source>
        <dbReference type="ARBA" id="ARBA00022771"/>
    </source>
</evidence>
<evidence type="ECO:0000256" key="6">
    <source>
        <dbReference type="SAM" id="Coils"/>
    </source>
</evidence>
<dbReference type="PANTHER" id="PTHR12675">
    <property type="entry name" value="MUSCLEBLIND-LIKE PROTEIN"/>
    <property type="match status" value="1"/>
</dbReference>
<dbReference type="InterPro" id="IPR041367">
    <property type="entry name" value="Znf-CCCH_4"/>
</dbReference>
<feature type="zinc finger region" description="C3H1-type" evidence="5">
    <location>
        <begin position="111"/>
        <end position="138"/>
    </location>
</feature>
<dbReference type="EMBL" id="KK853191">
    <property type="protein sequence ID" value="KDR10022.1"/>
    <property type="molecule type" value="Genomic_DNA"/>
</dbReference>
<accession>A0A067QL76</accession>
<evidence type="ECO:0000313" key="9">
    <source>
        <dbReference type="EMBL" id="KDR10022.1"/>
    </source>
</evidence>
<dbReference type="OrthoDB" id="250836at2759"/>
<sequence>MFSENGSDSPSGDRNSDFSGNGVCRDFLRKVCRRGKRCKFLHPNEKEEDVGTKFEYVFCHDYQNLKCSRTLCRFVHCTREEEEYYRATGELPRHVLETTVRKGIAPDVSRPGEVPVCKDFLKGECRRGGKCRFRHLSVREYEMELTYGTRNPSHTAATTNGTGSVSRRRDRFEFEDTRFDCFISPGSAVVGLDREFGSPEVKRRHYPSPDIQQSNQLLLPRESYQQTPHNHYYTAPMLPHVEARTLLMDDENSILRKKIEELKKQVSDLTATNEFLLDQNAQLRMGGKRTANVTAVTVPAVTITNTGAPTMQVQPITAQIQPAQAPTPQQMVNAAVAAGTLRTVTASVATVPVSIAAVAGAPVSIATVSMAPVQIPPPVVTMAQQTLAVEGPQPQQPGAPPQQGQQQNPQQGPQSLPLSISGATAPLVSYPIMTQDLRPVLQTSLSH</sequence>
<keyword evidence="10" id="KW-1185">Reference proteome</keyword>